<dbReference type="InterPro" id="IPR036291">
    <property type="entry name" value="NAD(P)-bd_dom_sf"/>
</dbReference>
<dbReference type="Pfam" id="PF13460">
    <property type="entry name" value="NAD_binding_10"/>
    <property type="match status" value="1"/>
</dbReference>
<evidence type="ECO:0000313" key="2">
    <source>
        <dbReference type="EMBL" id="OUJ67858.1"/>
    </source>
</evidence>
<dbReference type="Gene3D" id="3.40.50.720">
    <property type="entry name" value="NAD(P)-binding Rossmann-like Domain"/>
    <property type="match status" value="1"/>
</dbReference>
<dbReference type="OrthoDB" id="9790734at2"/>
<gene>
    <name evidence="2" type="ORF">BXP70_28440</name>
</gene>
<dbReference type="PANTHER" id="PTHR15020">
    <property type="entry name" value="FLAVIN REDUCTASE-RELATED"/>
    <property type="match status" value="1"/>
</dbReference>
<evidence type="ECO:0000259" key="1">
    <source>
        <dbReference type="Pfam" id="PF13460"/>
    </source>
</evidence>
<dbReference type="RefSeq" id="WP_086597498.1">
    <property type="nucleotide sequence ID" value="NZ_MTSE01000061.1"/>
</dbReference>
<feature type="domain" description="NAD(P)-binding" evidence="1">
    <location>
        <begin position="8"/>
        <end position="205"/>
    </location>
</feature>
<reference evidence="2 3" key="1">
    <citation type="submission" date="2017-01" db="EMBL/GenBank/DDBJ databases">
        <title>A new Hymenobacter.</title>
        <authorList>
            <person name="Liang Y."/>
            <person name="Feng F."/>
        </authorList>
    </citation>
    <scope>NUCLEOTIDE SEQUENCE [LARGE SCALE GENOMIC DNA]</scope>
    <source>
        <strain evidence="2">MIMBbqt21</strain>
    </source>
</reference>
<dbReference type="InterPro" id="IPR016040">
    <property type="entry name" value="NAD(P)-bd_dom"/>
</dbReference>
<dbReference type="EMBL" id="MTSE01000061">
    <property type="protein sequence ID" value="OUJ67858.1"/>
    <property type="molecule type" value="Genomic_DNA"/>
</dbReference>
<evidence type="ECO:0000313" key="3">
    <source>
        <dbReference type="Proteomes" id="UP000194873"/>
    </source>
</evidence>
<protein>
    <submittedName>
        <fullName evidence="2">Epimerase</fullName>
    </submittedName>
</protein>
<proteinExistence type="predicted"/>
<comment type="caution">
    <text evidence="2">The sequence shown here is derived from an EMBL/GenBank/DDBJ whole genome shotgun (WGS) entry which is preliminary data.</text>
</comment>
<keyword evidence="3" id="KW-1185">Reference proteome</keyword>
<organism evidence="2 3">
    <name type="scientific">Hymenobacter crusticola</name>
    <dbReference type="NCBI Taxonomy" id="1770526"/>
    <lineage>
        <taxon>Bacteria</taxon>
        <taxon>Pseudomonadati</taxon>
        <taxon>Bacteroidota</taxon>
        <taxon>Cytophagia</taxon>
        <taxon>Cytophagales</taxon>
        <taxon>Hymenobacteraceae</taxon>
        <taxon>Hymenobacter</taxon>
    </lineage>
</organism>
<accession>A0A243W542</accession>
<dbReference type="Proteomes" id="UP000194873">
    <property type="component" value="Unassembled WGS sequence"/>
</dbReference>
<dbReference type="PANTHER" id="PTHR15020:SF50">
    <property type="entry name" value="UPF0659 PROTEIN YMR090W"/>
    <property type="match status" value="1"/>
</dbReference>
<name>A0A243W542_9BACT</name>
<dbReference type="AlphaFoldDB" id="A0A243W542"/>
<dbReference type="SUPFAM" id="SSF51735">
    <property type="entry name" value="NAD(P)-binding Rossmann-fold domains"/>
    <property type="match status" value="1"/>
</dbReference>
<sequence>MPRILLYGATGRTGGLLLDYALAQGYAVTALVRNPANLTRHVPQLTVVAGSPTNLADVRRAMTGCHAVISALSALSEAESFSRKKITPPHTLETTMRNTLTSMAEQGVKRIVTLSSIGVGDSWPYAPWYMRLLIKLTNFKWVFADHRAQEELLRQSGLEWVIARPVALTNHDQLGQLVVRYQQTPAPFAISRRQLARFMVDSLQHDEYIHKAPLLAEKPC</sequence>